<protein>
    <recommendedName>
        <fullName evidence="7 8">Glutamine-dependent NAD(+) synthetase</fullName>
        <ecNumber evidence="7 8">6.3.5.1</ecNumber>
    </recommendedName>
    <alternativeName>
        <fullName evidence="7 8">NAD(+) synthase [glutamine-hydrolyzing]</fullName>
    </alternativeName>
</protein>
<name>A0A3E5GV18_9FIRM</name>
<evidence type="ECO:0000313" key="11">
    <source>
        <dbReference type="EMBL" id="RGO52052.1"/>
    </source>
</evidence>
<keyword evidence="5 7" id="KW-0067">ATP-binding</keyword>
<feature type="binding site" evidence="7">
    <location>
        <position position="465"/>
    </location>
    <ligand>
        <name>deamido-NAD(+)</name>
        <dbReference type="ChEBI" id="CHEBI:58437"/>
        <note>ligand shared between two neighboring subunits</note>
    </ligand>
</feature>
<dbReference type="PANTHER" id="PTHR23090:SF9">
    <property type="entry name" value="GLUTAMINE-DEPENDENT NAD(+) SYNTHETASE"/>
    <property type="match status" value="1"/>
</dbReference>
<dbReference type="PANTHER" id="PTHR23090">
    <property type="entry name" value="NH 3 /GLUTAMINE-DEPENDENT NAD + SYNTHETASE"/>
    <property type="match status" value="1"/>
</dbReference>
<feature type="binding site" evidence="7">
    <location>
        <position position="203"/>
    </location>
    <ligand>
        <name>L-glutamine</name>
        <dbReference type="ChEBI" id="CHEBI:58359"/>
    </ligand>
</feature>
<evidence type="ECO:0000256" key="6">
    <source>
        <dbReference type="ARBA" id="ARBA00023027"/>
    </source>
</evidence>
<dbReference type="InterPro" id="IPR036526">
    <property type="entry name" value="C-N_Hydrolase_sf"/>
</dbReference>
<evidence type="ECO:0000256" key="5">
    <source>
        <dbReference type="ARBA" id="ARBA00022840"/>
    </source>
</evidence>
<comment type="similarity">
    <text evidence="9">Belongs to the NAD synthetase family.</text>
</comment>
<comment type="pathway">
    <text evidence="1 7 8">Cofactor biosynthesis; NAD(+) biosynthesis; NAD(+) from deamido-NAD(+) (L-Gln route): step 1/1.</text>
</comment>
<feature type="binding site" evidence="7">
    <location>
        <position position="121"/>
    </location>
    <ligand>
        <name>L-glutamine</name>
        <dbReference type="ChEBI" id="CHEBI:58359"/>
    </ligand>
</feature>
<dbReference type="Gene3D" id="3.40.50.620">
    <property type="entry name" value="HUPs"/>
    <property type="match status" value="1"/>
</dbReference>
<dbReference type="Pfam" id="PF00795">
    <property type="entry name" value="CN_hydrolase"/>
    <property type="match status" value="1"/>
</dbReference>
<feature type="binding site" evidence="7">
    <location>
        <begin position="350"/>
        <end position="357"/>
    </location>
    <ligand>
        <name>ATP</name>
        <dbReference type="ChEBI" id="CHEBI:30616"/>
    </ligand>
</feature>
<feature type="active site" description="Proton acceptor; for glutaminase activity" evidence="7">
    <location>
        <position position="46"/>
    </location>
</feature>
<dbReference type="UniPathway" id="UPA00253">
    <property type="reaction ID" value="UER00334"/>
</dbReference>
<comment type="caution">
    <text evidence="11">The sequence shown here is derived from an EMBL/GenBank/DDBJ whole genome shotgun (WGS) entry which is preliminary data.</text>
</comment>
<feature type="domain" description="CN hydrolase" evidence="10">
    <location>
        <begin position="6"/>
        <end position="268"/>
    </location>
</feature>
<evidence type="ECO:0000256" key="2">
    <source>
        <dbReference type="ARBA" id="ARBA00007145"/>
    </source>
</evidence>
<dbReference type="Gene3D" id="3.60.110.10">
    <property type="entry name" value="Carbon-nitrogen hydrolase"/>
    <property type="match status" value="1"/>
</dbReference>
<comment type="function">
    <text evidence="7">Catalyzes the ATP-dependent amidation of deamido-NAD to form NAD. Uses L-glutamine as a nitrogen source.</text>
</comment>
<feature type="binding site" evidence="7">
    <location>
        <begin position="470"/>
        <end position="473"/>
    </location>
    <ligand>
        <name>deamido-NAD(+)</name>
        <dbReference type="ChEBI" id="CHEBI:58437"/>
        <note>ligand shared between two neighboring subunits</note>
    </ligand>
</feature>
<organism evidence="11 12">
    <name type="scientific">Dorea formicigenerans</name>
    <dbReference type="NCBI Taxonomy" id="39486"/>
    <lineage>
        <taxon>Bacteria</taxon>
        <taxon>Bacillati</taxon>
        <taxon>Bacillota</taxon>
        <taxon>Clostridia</taxon>
        <taxon>Lachnospirales</taxon>
        <taxon>Lachnospiraceae</taxon>
        <taxon>Dorea</taxon>
    </lineage>
</organism>
<dbReference type="PROSITE" id="PS50263">
    <property type="entry name" value="CN_HYDROLASE"/>
    <property type="match status" value="1"/>
</dbReference>
<dbReference type="PIRSF" id="PIRSF006630">
    <property type="entry name" value="NADS_GAT"/>
    <property type="match status" value="1"/>
</dbReference>
<evidence type="ECO:0000256" key="7">
    <source>
        <dbReference type="HAMAP-Rule" id="MF_02090"/>
    </source>
</evidence>
<dbReference type="CDD" id="cd07570">
    <property type="entry name" value="GAT_Gln-NAD-synth"/>
    <property type="match status" value="1"/>
</dbReference>
<dbReference type="GO" id="GO:0004359">
    <property type="term" value="F:glutaminase activity"/>
    <property type="evidence" value="ECO:0007669"/>
    <property type="project" value="InterPro"/>
</dbReference>
<dbReference type="InterPro" id="IPR022310">
    <property type="entry name" value="NAD/GMP_synthase"/>
</dbReference>
<dbReference type="GO" id="GO:0005737">
    <property type="term" value="C:cytoplasm"/>
    <property type="evidence" value="ECO:0007669"/>
    <property type="project" value="InterPro"/>
</dbReference>
<evidence type="ECO:0000256" key="1">
    <source>
        <dbReference type="ARBA" id="ARBA00005188"/>
    </source>
</evidence>
<keyword evidence="3 7" id="KW-0436">Ligase</keyword>
<dbReference type="GO" id="GO:0003952">
    <property type="term" value="F:NAD+ synthase (glutamine-hydrolyzing) activity"/>
    <property type="evidence" value="ECO:0007669"/>
    <property type="project" value="UniProtKB-UniRule"/>
</dbReference>
<dbReference type="GO" id="GO:0005524">
    <property type="term" value="F:ATP binding"/>
    <property type="evidence" value="ECO:0007669"/>
    <property type="project" value="UniProtKB-UniRule"/>
</dbReference>
<feature type="binding site" evidence="7">
    <location>
        <position position="197"/>
    </location>
    <ligand>
        <name>L-glutamine</name>
        <dbReference type="ChEBI" id="CHEBI:58359"/>
    </ligand>
</feature>
<feature type="active site" description="For glutaminase activity" evidence="7">
    <location>
        <position position="115"/>
    </location>
</feature>
<comment type="similarity">
    <text evidence="2 7 8">In the C-terminal section; belongs to the NAD synthetase family.</text>
</comment>
<feature type="binding site" evidence="7">
    <location>
        <position position="597"/>
    </location>
    <ligand>
        <name>deamido-NAD(+)</name>
        <dbReference type="ChEBI" id="CHEBI:58437"/>
        <note>ligand shared between two neighboring subunits</note>
    </ligand>
</feature>
<keyword evidence="12" id="KW-1185">Reference proteome</keyword>
<gene>
    <name evidence="7" type="primary">nadE</name>
    <name evidence="11" type="ORF">DXB12_05535</name>
</gene>
<proteinExistence type="inferred from homology"/>
<dbReference type="SUPFAM" id="SSF52402">
    <property type="entry name" value="Adenine nucleotide alpha hydrolases-like"/>
    <property type="match status" value="1"/>
</dbReference>
<evidence type="ECO:0000259" key="10">
    <source>
        <dbReference type="PROSITE" id="PS50263"/>
    </source>
</evidence>
<evidence type="ECO:0000256" key="4">
    <source>
        <dbReference type="ARBA" id="ARBA00022741"/>
    </source>
</evidence>
<keyword evidence="4 7" id="KW-0547">Nucleotide-binding</keyword>
<dbReference type="InterPro" id="IPR014729">
    <property type="entry name" value="Rossmann-like_a/b/a_fold"/>
</dbReference>
<dbReference type="InterPro" id="IPR003010">
    <property type="entry name" value="C-N_Hydrolase"/>
</dbReference>
<dbReference type="InterPro" id="IPR014445">
    <property type="entry name" value="Gln-dep_NAD_synthase"/>
</dbReference>
<evidence type="ECO:0000256" key="8">
    <source>
        <dbReference type="PIRNR" id="PIRNR006630"/>
    </source>
</evidence>
<keyword evidence="6 7" id="KW-0520">NAD</keyword>
<dbReference type="InterPro" id="IPR003694">
    <property type="entry name" value="NAD_synthase"/>
</dbReference>
<dbReference type="Gene3D" id="1.10.10.1140">
    <property type="entry name" value="Glutamine-dependent NAD+ synthetase, C-terminal domain"/>
    <property type="match status" value="1"/>
</dbReference>
<dbReference type="GO" id="GO:0008795">
    <property type="term" value="F:NAD+ synthase activity"/>
    <property type="evidence" value="ECO:0007669"/>
    <property type="project" value="UniProtKB-UniRule"/>
</dbReference>
<dbReference type="EC" id="6.3.5.1" evidence="7 8"/>
<dbReference type="RefSeq" id="WP_117613199.1">
    <property type="nucleotide sequence ID" value="NZ_QSVQ01000005.1"/>
</dbReference>
<evidence type="ECO:0000313" key="12">
    <source>
        <dbReference type="Proteomes" id="UP000261055"/>
    </source>
</evidence>
<dbReference type="GO" id="GO:0009435">
    <property type="term" value="P:NAD+ biosynthetic process"/>
    <property type="evidence" value="ECO:0007669"/>
    <property type="project" value="UniProtKB-UniRule"/>
</dbReference>
<dbReference type="Proteomes" id="UP000261055">
    <property type="component" value="Unassembled WGS sequence"/>
</dbReference>
<dbReference type="HAMAP" id="MF_02090">
    <property type="entry name" value="NadE_glutamine_dep"/>
    <property type="match status" value="1"/>
</dbReference>
<accession>A0A3E5GV18</accession>
<dbReference type="CDD" id="cd00553">
    <property type="entry name" value="NAD_synthase"/>
    <property type="match status" value="1"/>
</dbReference>
<dbReference type="InterPro" id="IPR041856">
    <property type="entry name" value="NAD+_synth_C"/>
</dbReference>
<feature type="binding site" evidence="7">
    <location>
        <position position="436"/>
    </location>
    <ligand>
        <name>deamido-NAD(+)</name>
        <dbReference type="ChEBI" id="CHEBI:58437"/>
        <note>ligand shared between two neighboring subunits</note>
    </ligand>
</feature>
<dbReference type="EMBL" id="QSVQ01000005">
    <property type="protein sequence ID" value="RGO52052.1"/>
    <property type="molecule type" value="Genomic_DNA"/>
</dbReference>
<dbReference type="NCBIfam" id="TIGR00552">
    <property type="entry name" value="nadE"/>
    <property type="match status" value="1"/>
</dbReference>
<sequence length="639" mass="70671">MRHGFIKVAAATPDIRVADVDYNKGQIIKQMDEAAEAGAKIIVFPELCITGYTCSDLFLQDILLSSAKKALVEIAEHTKNLDALVFVGVPIAVGGELYNVAAALNHGNILGFTTKSFLPNYGEFYEMRQFRPGPKKAEKILFGGKEIPFGPQLLFVENQMANLIVSAEICEDVWSPVPPSIEAAREGATVIVNCSASDETIGKASYREALISGQSARLISGYIYANAGEGESTTDLVFGGHNLIAENGTILAEAKRFSNGIIYTEFDVQKIANERRKNTTFTETQEHVLPRIPFGLEQTETILTRTFPSRPFVPRDDQERAKRCEEILTIQAMGLKKRLAHTHAKSAVVGISGGLDSTLALLVTAKAFDALGLERSGITAVTMPCFGTTDRTYQNACKMSLKVGATLREVRIGDAVMQHFKDIGHDLQDHSVTYENSQARERTQVLMDIANQTGGLVIGTGDMSELALGWATYNGDHMSMYGVNASVPKTLVRHLVHYYADTCEDSSLKEVLYDVLDTPVSPELLPPKDGEIAQKTEDLVGPYELHDFFLYYFLRMGYEPGKIYRIAKLSFAGEYDDETIYKWLRTFCWRFFSQQFKRSCLPDGPKVGTVALSPRGDWRMPSDACVALWIQNLEKEAGK</sequence>
<dbReference type="Pfam" id="PF02540">
    <property type="entry name" value="NAD_synthase"/>
    <property type="match status" value="1"/>
</dbReference>
<dbReference type="AlphaFoldDB" id="A0A3E5GV18"/>
<feature type="active site" description="Nucleophile; for glutaminase activity" evidence="7">
    <location>
        <position position="170"/>
    </location>
</feature>
<evidence type="ECO:0000256" key="9">
    <source>
        <dbReference type="RuleBase" id="RU003811"/>
    </source>
</evidence>
<dbReference type="NCBIfam" id="NF002730">
    <property type="entry name" value="PRK02628.1"/>
    <property type="match status" value="1"/>
</dbReference>
<dbReference type="SUPFAM" id="SSF56317">
    <property type="entry name" value="Carbon-nitrogen hydrolase"/>
    <property type="match status" value="1"/>
</dbReference>
<reference evidence="11 12" key="1">
    <citation type="submission" date="2018-08" db="EMBL/GenBank/DDBJ databases">
        <title>A genome reference for cultivated species of the human gut microbiota.</title>
        <authorList>
            <person name="Zou Y."/>
            <person name="Xue W."/>
            <person name="Luo G."/>
        </authorList>
    </citation>
    <scope>NUCLEOTIDE SEQUENCE [LARGE SCALE GENOMIC DNA]</scope>
    <source>
        <strain evidence="11 12">OM02-12</strain>
    </source>
</reference>
<evidence type="ECO:0000256" key="3">
    <source>
        <dbReference type="ARBA" id="ARBA00022598"/>
    </source>
</evidence>
<feature type="binding site" evidence="7">
    <location>
        <position position="460"/>
    </location>
    <ligand>
        <name>ATP</name>
        <dbReference type="ChEBI" id="CHEBI:30616"/>
    </ligand>
</feature>
<comment type="catalytic activity">
    <reaction evidence="7 8">
        <text>deamido-NAD(+) + L-glutamine + ATP + H2O = L-glutamate + AMP + diphosphate + NAD(+) + H(+)</text>
        <dbReference type="Rhea" id="RHEA:24384"/>
        <dbReference type="ChEBI" id="CHEBI:15377"/>
        <dbReference type="ChEBI" id="CHEBI:15378"/>
        <dbReference type="ChEBI" id="CHEBI:29985"/>
        <dbReference type="ChEBI" id="CHEBI:30616"/>
        <dbReference type="ChEBI" id="CHEBI:33019"/>
        <dbReference type="ChEBI" id="CHEBI:57540"/>
        <dbReference type="ChEBI" id="CHEBI:58359"/>
        <dbReference type="ChEBI" id="CHEBI:58437"/>
        <dbReference type="ChEBI" id="CHEBI:456215"/>
        <dbReference type="EC" id="6.3.5.1"/>
    </reaction>
</comment>